<feature type="compositionally biased region" description="Low complexity" evidence="1">
    <location>
        <begin position="41"/>
        <end position="53"/>
    </location>
</feature>
<evidence type="ECO:0000313" key="3">
    <source>
        <dbReference type="Proteomes" id="UP000248349"/>
    </source>
</evidence>
<dbReference type="PANTHER" id="PTHR28106">
    <property type="entry name" value="MITOCHONDRIAL ATPASE COMPLEX SUBUNIT ATP10"/>
    <property type="match status" value="1"/>
</dbReference>
<dbReference type="AlphaFoldDB" id="A0A319AC43"/>
<dbReference type="OrthoDB" id="17089at2759"/>
<keyword evidence="3" id="KW-1185">Reference proteome</keyword>
<dbReference type="RefSeq" id="XP_025430464.1">
    <property type="nucleotide sequence ID" value="XM_025573496.1"/>
</dbReference>
<dbReference type="STRING" id="1450539.A0A319AC43"/>
<dbReference type="Pfam" id="PF05176">
    <property type="entry name" value="ATP-synt_10"/>
    <property type="match status" value="1"/>
</dbReference>
<dbReference type="InterPro" id="IPR007849">
    <property type="entry name" value="ATP10"/>
</dbReference>
<gene>
    <name evidence="2" type="ORF">BP01DRAFT_342876</name>
</gene>
<feature type="compositionally biased region" description="Polar residues" evidence="1">
    <location>
        <begin position="54"/>
        <end position="78"/>
    </location>
</feature>
<protein>
    <submittedName>
        <fullName evidence="2">F1F0 ATP synthase assembly protein Atp10</fullName>
    </submittedName>
</protein>
<feature type="region of interest" description="Disordered" evidence="1">
    <location>
        <begin position="343"/>
        <end position="372"/>
    </location>
</feature>
<sequence length="372" mass="42197">MWKPNRLLSAAADLQNGRCLSCQLRKATAYLDRPALRYYASSSSKAPAPTKTPGPSTKVKSTQPVYSPTASKIPTSTGKPGDDDFVPQPLSRPIGSTVPPQEGMNTGVDERSFWQRRDDFVNYERHLERRKELTRQVAKPYFREWSNMRHHEGKTFISNLRLFKRDKALYFPNMRGITLASKRAPRDTTPLFRGRITVVSIFSSLWAELQTRTFTHPDKNPGLGEAFAAATAGVSPNQQPHTDIVQKVDINLEDNLLKRTLVKMFMWQMRKNLPPTQHDRYFLVSKGVDEALRETIGMMNSKVGYVYLLDENCRIRWAGSGNAHPEEVEALNNGVRKLVQERRISAESQTPAAEWASEQKGEQVKKPKVVMP</sequence>
<dbReference type="GO" id="GO:0005743">
    <property type="term" value="C:mitochondrial inner membrane"/>
    <property type="evidence" value="ECO:0007669"/>
    <property type="project" value="TreeGrafter"/>
</dbReference>
<evidence type="ECO:0000256" key="1">
    <source>
        <dbReference type="SAM" id="MobiDB-lite"/>
    </source>
</evidence>
<reference evidence="2 3" key="1">
    <citation type="submission" date="2016-12" db="EMBL/GenBank/DDBJ databases">
        <title>The genomes of Aspergillus section Nigri reveals drivers in fungal speciation.</title>
        <authorList>
            <consortium name="DOE Joint Genome Institute"/>
            <person name="Vesth T.C."/>
            <person name="Nybo J."/>
            <person name="Theobald S."/>
            <person name="Brandl J."/>
            <person name="Frisvad J.C."/>
            <person name="Nielsen K.F."/>
            <person name="Lyhne E.K."/>
            <person name="Kogle M.E."/>
            <person name="Kuo A."/>
            <person name="Riley R."/>
            <person name="Clum A."/>
            <person name="Nolan M."/>
            <person name="Lipzen A."/>
            <person name="Salamov A."/>
            <person name="Henrissat B."/>
            <person name="Wiebenga A."/>
            <person name="De Vries R.P."/>
            <person name="Grigoriev I.V."/>
            <person name="Mortensen U.H."/>
            <person name="Andersen M.R."/>
            <person name="Baker S.E."/>
        </authorList>
    </citation>
    <scope>NUCLEOTIDE SEQUENCE [LARGE SCALE GENOMIC DNA]</scope>
    <source>
        <strain evidence="2 3">JOP 1030-1</strain>
    </source>
</reference>
<organism evidence="2 3">
    <name type="scientific">Aspergillus saccharolyticus JOP 1030-1</name>
    <dbReference type="NCBI Taxonomy" id="1450539"/>
    <lineage>
        <taxon>Eukaryota</taxon>
        <taxon>Fungi</taxon>
        <taxon>Dikarya</taxon>
        <taxon>Ascomycota</taxon>
        <taxon>Pezizomycotina</taxon>
        <taxon>Eurotiomycetes</taxon>
        <taxon>Eurotiomycetidae</taxon>
        <taxon>Eurotiales</taxon>
        <taxon>Aspergillaceae</taxon>
        <taxon>Aspergillus</taxon>
        <taxon>Aspergillus subgen. Circumdati</taxon>
    </lineage>
</organism>
<dbReference type="Proteomes" id="UP000248349">
    <property type="component" value="Unassembled WGS sequence"/>
</dbReference>
<dbReference type="GO" id="GO:0033615">
    <property type="term" value="P:mitochondrial proton-transporting ATP synthase complex assembly"/>
    <property type="evidence" value="ECO:0007669"/>
    <property type="project" value="TreeGrafter"/>
</dbReference>
<proteinExistence type="predicted"/>
<feature type="region of interest" description="Disordered" evidence="1">
    <location>
        <begin position="41"/>
        <end position="107"/>
    </location>
</feature>
<name>A0A319AC43_9EURO</name>
<dbReference type="EMBL" id="KZ821237">
    <property type="protein sequence ID" value="PYH44482.1"/>
    <property type="molecule type" value="Genomic_DNA"/>
</dbReference>
<accession>A0A319AC43</accession>
<evidence type="ECO:0000313" key="2">
    <source>
        <dbReference type="EMBL" id="PYH44482.1"/>
    </source>
</evidence>
<dbReference type="PANTHER" id="PTHR28106:SF1">
    <property type="entry name" value="MITOCHONDRIAL ATPASE COMPLEX SUBUNIT ATP10"/>
    <property type="match status" value="1"/>
</dbReference>
<dbReference type="GeneID" id="37074724"/>